<evidence type="ECO:0000313" key="1">
    <source>
        <dbReference type="EMBL" id="KAH7926826.1"/>
    </source>
</evidence>
<gene>
    <name evidence="1" type="ORF">BV22DRAFT_1154767</name>
</gene>
<dbReference type="Proteomes" id="UP000790709">
    <property type="component" value="Unassembled WGS sequence"/>
</dbReference>
<dbReference type="EMBL" id="MU266376">
    <property type="protein sequence ID" value="KAH7926826.1"/>
    <property type="molecule type" value="Genomic_DNA"/>
</dbReference>
<accession>A0ACB8BLQ0</accession>
<proteinExistence type="predicted"/>
<name>A0ACB8BLQ0_9AGAM</name>
<organism evidence="1 2">
    <name type="scientific">Leucogyrophana mollusca</name>
    <dbReference type="NCBI Taxonomy" id="85980"/>
    <lineage>
        <taxon>Eukaryota</taxon>
        <taxon>Fungi</taxon>
        <taxon>Dikarya</taxon>
        <taxon>Basidiomycota</taxon>
        <taxon>Agaricomycotina</taxon>
        <taxon>Agaricomycetes</taxon>
        <taxon>Agaricomycetidae</taxon>
        <taxon>Boletales</taxon>
        <taxon>Boletales incertae sedis</taxon>
        <taxon>Leucogyrophana</taxon>
    </lineage>
</organism>
<evidence type="ECO:0000313" key="2">
    <source>
        <dbReference type="Proteomes" id="UP000790709"/>
    </source>
</evidence>
<keyword evidence="2" id="KW-1185">Reference proteome</keyword>
<protein>
    <submittedName>
        <fullName evidence="1">Uncharacterized protein</fullName>
    </submittedName>
</protein>
<comment type="caution">
    <text evidence="1">The sequence shown here is derived from an EMBL/GenBank/DDBJ whole genome shotgun (WGS) entry which is preliminary data.</text>
</comment>
<reference evidence="1" key="1">
    <citation type="journal article" date="2021" name="New Phytol.">
        <title>Evolutionary innovations through gain and loss of genes in the ectomycorrhizal Boletales.</title>
        <authorList>
            <person name="Wu G."/>
            <person name="Miyauchi S."/>
            <person name="Morin E."/>
            <person name="Kuo A."/>
            <person name="Drula E."/>
            <person name="Varga T."/>
            <person name="Kohler A."/>
            <person name="Feng B."/>
            <person name="Cao Y."/>
            <person name="Lipzen A."/>
            <person name="Daum C."/>
            <person name="Hundley H."/>
            <person name="Pangilinan J."/>
            <person name="Johnson J."/>
            <person name="Barry K."/>
            <person name="LaButti K."/>
            <person name="Ng V."/>
            <person name="Ahrendt S."/>
            <person name="Min B."/>
            <person name="Choi I.G."/>
            <person name="Park H."/>
            <person name="Plett J.M."/>
            <person name="Magnuson J."/>
            <person name="Spatafora J.W."/>
            <person name="Nagy L.G."/>
            <person name="Henrissat B."/>
            <person name="Grigoriev I.V."/>
            <person name="Yang Z.L."/>
            <person name="Xu J."/>
            <person name="Martin F.M."/>
        </authorList>
    </citation>
    <scope>NUCLEOTIDE SEQUENCE</scope>
    <source>
        <strain evidence="1">KUC20120723A-06</strain>
    </source>
</reference>
<sequence length="162" mass="18513">MLAYITLVRSHPRSPQPFYANARIDSAFRRTFPGACTMHLLNTETLQFEEPQHMATYAILSHVWGEQEVTFRDTNKPSPEQFKGYAKIEHCCAQALADGYKYLWIDTCCIDKSSGAELSEATDSMYRWYAEARMCYAYLEDVLSDDQGADFAGENCPQETCF</sequence>